<accession>A0A1W6L9E2</accession>
<dbReference type="EMBL" id="CP015118">
    <property type="protein sequence ID" value="ARN20909.1"/>
    <property type="molecule type" value="Genomic_DNA"/>
</dbReference>
<sequence length="374" mass="39979">MSPTSVLTRLRRAAVALFVLTSAAGCTTTSLVLGVAGVATDTSVTWEIAKHLHAQMTDGDPVSCLRMNSVERALTARCGHFVAGSLRTEDIARNELQGCHLTLAARDPRLWPVLPELLNKGAQPESCPVPPLVALAAVQPCPDFQSASPAVRESLVWLAEADARSVRHDVVRMFSCPNARQAGLDRVLDTWLVAGMLQRDTAGFGVLGALHPDYLLSPFGRKLESQGHTAAASLGTVDGRQTSGFEEALRTSNFEAVQWWLNRAPQLANRVPPSQGGRLPWTPLARVLLPGFLADPARQQETVEFLLARGADPWKPIPGGVHNSVVGYARDLKSPLVRLLDPPIVATADAPKRLVAQAGDAAPLANDVATNQGH</sequence>
<evidence type="ECO:0000256" key="1">
    <source>
        <dbReference type="SAM" id="SignalP"/>
    </source>
</evidence>
<keyword evidence="1" id="KW-0732">Signal</keyword>
<evidence type="ECO:0000313" key="3">
    <source>
        <dbReference type="Proteomes" id="UP000193427"/>
    </source>
</evidence>
<dbReference type="RefSeq" id="WP_085751187.1">
    <property type="nucleotide sequence ID" value="NZ_BSPR01000007.1"/>
</dbReference>
<feature type="chain" id="PRO_5030036833" evidence="1">
    <location>
        <begin position="25"/>
        <end position="374"/>
    </location>
</feature>
<gene>
    <name evidence="2" type="ORF">A4W93_13935</name>
</gene>
<evidence type="ECO:0000313" key="2">
    <source>
        <dbReference type="EMBL" id="ARN20909.1"/>
    </source>
</evidence>
<reference evidence="2 3" key="1">
    <citation type="submission" date="2016-04" db="EMBL/GenBank/DDBJ databases">
        <title>Complete genome sequence of natural rubber-degrading, novel Gram-negative bacterium, Rhizobacter gummiphilus strain NS21.</title>
        <authorList>
            <person name="Tabata M."/>
            <person name="Kasai D."/>
            <person name="Fukuda M."/>
        </authorList>
    </citation>
    <scope>NUCLEOTIDE SEQUENCE [LARGE SCALE GENOMIC DNA]</scope>
    <source>
        <strain evidence="2 3">NS21</strain>
    </source>
</reference>
<dbReference type="OrthoDB" id="9147789at2"/>
<proteinExistence type="predicted"/>
<dbReference type="STRING" id="946333.A4W93_13935"/>
<dbReference type="AlphaFoldDB" id="A0A1W6L9E2"/>
<protein>
    <submittedName>
        <fullName evidence="2">Uncharacterized protein</fullName>
    </submittedName>
</protein>
<dbReference type="Proteomes" id="UP000193427">
    <property type="component" value="Chromosome"/>
</dbReference>
<name>A0A1W6L9E2_9BURK</name>
<organism evidence="2 3">
    <name type="scientific">Piscinibacter gummiphilus</name>
    <dbReference type="NCBI Taxonomy" id="946333"/>
    <lineage>
        <taxon>Bacteria</taxon>
        <taxon>Pseudomonadati</taxon>
        <taxon>Pseudomonadota</taxon>
        <taxon>Betaproteobacteria</taxon>
        <taxon>Burkholderiales</taxon>
        <taxon>Sphaerotilaceae</taxon>
        <taxon>Piscinibacter</taxon>
    </lineage>
</organism>
<feature type="signal peptide" evidence="1">
    <location>
        <begin position="1"/>
        <end position="24"/>
    </location>
</feature>
<keyword evidence="3" id="KW-1185">Reference proteome</keyword>
<dbReference type="KEGG" id="rgu:A4W93_13935"/>